<evidence type="ECO:0000313" key="10">
    <source>
        <dbReference type="EMBL" id="MBD4337807.1"/>
    </source>
</evidence>
<gene>
    <name evidence="10" type="ORF">GUH15_17455</name>
</gene>
<reference evidence="10" key="1">
    <citation type="submission" date="2020-01" db="EMBL/GenBank/DDBJ databases">
        <authorList>
            <person name="Richard D."/>
        </authorList>
    </citation>
    <scope>NUCLEOTIDE SEQUENCE</scope>
    <source>
        <strain evidence="10">JP541</strain>
    </source>
</reference>
<accession>A0A8I0H8N1</accession>
<dbReference type="PANTHER" id="PTHR42703">
    <property type="entry name" value="NADH DEHYDROGENASE"/>
    <property type="match status" value="1"/>
</dbReference>
<evidence type="ECO:0000313" key="11">
    <source>
        <dbReference type="Proteomes" id="UP000653002"/>
    </source>
</evidence>
<comment type="similarity">
    <text evidence="2">Belongs to the CPA3 antiporters (TC 2.A.63) subunit D family.</text>
</comment>
<dbReference type="AlphaFoldDB" id="A0A8I0H8N1"/>
<comment type="subcellular location">
    <subcellularLocation>
        <location evidence="1">Cell membrane</location>
        <topology evidence="1">Multi-pass membrane protein</topology>
    </subcellularLocation>
    <subcellularLocation>
        <location evidence="7">Membrane</location>
        <topology evidence="7">Multi-pass membrane protein</topology>
    </subcellularLocation>
</comment>
<evidence type="ECO:0000256" key="2">
    <source>
        <dbReference type="ARBA" id="ARBA00005346"/>
    </source>
</evidence>
<feature type="domain" description="NADH:quinone oxidoreductase/Mrp antiporter transmembrane" evidence="9">
    <location>
        <begin position="2"/>
        <end position="92"/>
    </location>
</feature>
<dbReference type="InterPro" id="IPR050586">
    <property type="entry name" value="CPA3_Na-H_Antiporter_D"/>
</dbReference>
<evidence type="ECO:0000256" key="3">
    <source>
        <dbReference type="ARBA" id="ARBA00022475"/>
    </source>
</evidence>
<dbReference type="EMBL" id="JAABFR010001344">
    <property type="protein sequence ID" value="MBD4337807.1"/>
    <property type="molecule type" value="Genomic_DNA"/>
</dbReference>
<name>A0A8I0H8N1_XANCI</name>
<evidence type="ECO:0000256" key="4">
    <source>
        <dbReference type="ARBA" id="ARBA00022692"/>
    </source>
</evidence>
<dbReference type="PANTHER" id="PTHR42703:SF1">
    <property type="entry name" value="NA(+)_H(+) ANTIPORTER SUBUNIT D1"/>
    <property type="match status" value="1"/>
</dbReference>
<evidence type="ECO:0000256" key="6">
    <source>
        <dbReference type="ARBA" id="ARBA00023136"/>
    </source>
</evidence>
<evidence type="ECO:0000259" key="9">
    <source>
        <dbReference type="Pfam" id="PF00361"/>
    </source>
</evidence>
<feature type="transmembrane region" description="Helical" evidence="8">
    <location>
        <begin position="29"/>
        <end position="52"/>
    </location>
</feature>
<feature type="transmembrane region" description="Helical" evidence="8">
    <location>
        <begin position="64"/>
        <end position="83"/>
    </location>
</feature>
<feature type="non-terminal residue" evidence="10">
    <location>
        <position position="1"/>
    </location>
</feature>
<sequence>VAILYSVVGTLNLADISNKLANLSAHDSGLVNIVFILFIFVFATKAGVFPMFVWLPSAYYAPPIPIIAFFGALLTKVGVYAIARTLSLFFSDNVSFSHY</sequence>
<feature type="non-terminal residue" evidence="10">
    <location>
        <position position="99"/>
    </location>
</feature>
<organism evidence="10 11">
    <name type="scientific">Xanthomonas citri pv. citri</name>
    <dbReference type="NCBI Taxonomy" id="611301"/>
    <lineage>
        <taxon>Bacteria</taxon>
        <taxon>Pseudomonadati</taxon>
        <taxon>Pseudomonadota</taxon>
        <taxon>Gammaproteobacteria</taxon>
        <taxon>Lysobacterales</taxon>
        <taxon>Lysobacteraceae</taxon>
        <taxon>Xanthomonas</taxon>
    </lineage>
</organism>
<evidence type="ECO:0000256" key="1">
    <source>
        <dbReference type="ARBA" id="ARBA00004651"/>
    </source>
</evidence>
<dbReference type="GO" id="GO:0005886">
    <property type="term" value="C:plasma membrane"/>
    <property type="evidence" value="ECO:0007669"/>
    <property type="project" value="UniProtKB-SubCell"/>
</dbReference>
<keyword evidence="5 8" id="KW-1133">Transmembrane helix</keyword>
<keyword evidence="6 8" id="KW-0472">Membrane</keyword>
<protein>
    <recommendedName>
        <fullName evidence="9">NADH:quinone oxidoreductase/Mrp antiporter transmembrane domain-containing protein</fullName>
    </recommendedName>
</protein>
<evidence type="ECO:0000256" key="8">
    <source>
        <dbReference type="SAM" id="Phobius"/>
    </source>
</evidence>
<comment type="caution">
    <text evidence="10">The sequence shown here is derived from an EMBL/GenBank/DDBJ whole genome shotgun (WGS) entry which is preliminary data.</text>
</comment>
<evidence type="ECO:0000256" key="5">
    <source>
        <dbReference type="ARBA" id="ARBA00022989"/>
    </source>
</evidence>
<evidence type="ECO:0000256" key="7">
    <source>
        <dbReference type="RuleBase" id="RU000320"/>
    </source>
</evidence>
<dbReference type="Proteomes" id="UP000653002">
    <property type="component" value="Unassembled WGS sequence"/>
</dbReference>
<proteinExistence type="inferred from homology"/>
<keyword evidence="3" id="KW-1003">Cell membrane</keyword>
<keyword evidence="4 7" id="KW-0812">Transmembrane</keyword>
<dbReference type="Pfam" id="PF00361">
    <property type="entry name" value="Proton_antipo_M"/>
    <property type="match status" value="1"/>
</dbReference>
<dbReference type="InterPro" id="IPR001750">
    <property type="entry name" value="ND/Mrp_TM"/>
</dbReference>